<keyword evidence="8" id="KW-0067">ATP-binding</keyword>
<name>A0ABW4YDI3_9GAMM</name>
<keyword evidence="6" id="KW-0378">Hydrolase</keyword>
<evidence type="ECO:0000313" key="11">
    <source>
        <dbReference type="EMBL" id="MFD2113753.1"/>
    </source>
</evidence>
<comment type="similarity">
    <text evidence="1">In the N-terminal section; belongs to the CRISPR-associated nuclease Cas3-HD family.</text>
</comment>
<evidence type="ECO:0000256" key="4">
    <source>
        <dbReference type="ARBA" id="ARBA00022723"/>
    </source>
</evidence>
<feature type="domain" description="HD Cas3-type" evidence="10">
    <location>
        <begin position="19"/>
        <end position="221"/>
    </location>
</feature>
<dbReference type="RefSeq" id="WP_386028590.1">
    <property type="nucleotide sequence ID" value="NZ_JBHUHX010000053.1"/>
</dbReference>
<organism evidence="11 12">
    <name type="scientific">Thiorhodococcus fuscus</name>
    <dbReference type="NCBI Taxonomy" id="527200"/>
    <lineage>
        <taxon>Bacteria</taxon>
        <taxon>Pseudomonadati</taxon>
        <taxon>Pseudomonadota</taxon>
        <taxon>Gammaproteobacteria</taxon>
        <taxon>Chromatiales</taxon>
        <taxon>Chromatiaceae</taxon>
        <taxon>Thiorhodococcus</taxon>
    </lineage>
</organism>
<dbReference type="SUPFAM" id="SSF52540">
    <property type="entry name" value="P-loop containing nucleoside triphosphate hydrolases"/>
    <property type="match status" value="1"/>
</dbReference>
<evidence type="ECO:0000256" key="7">
    <source>
        <dbReference type="ARBA" id="ARBA00022806"/>
    </source>
</evidence>
<comment type="caution">
    <text evidence="11">The sequence shown here is derived from an EMBL/GenBank/DDBJ whole genome shotgun (WGS) entry which is preliminary data.</text>
</comment>
<dbReference type="InterPro" id="IPR050547">
    <property type="entry name" value="DEAD_box_RNA_helicases"/>
</dbReference>
<dbReference type="CDD" id="cd09641">
    <property type="entry name" value="Cas3''_I"/>
    <property type="match status" value="1"/>
</dbReference>
<evidence type="ECO:0000313" key="12">
    <source>
        <dbReference type="Proteomes" id="UP001597337"/>
    </source>
</evidence>
<dbReference type="Gene3D" id="1.10.3210.30">
    <property type="match status" value="1"/>
</dbReference>
<keyword evidence="3" id="KW-0540">Nuclease</keyword>
<evidence type="ECO:0000256" key="9">
    <source>
        <dbReference type="ARBA" id="ARBA00023118"/>
    </source>
</evidence>
<dbReference type="SMART" id="SM00487">
    <property type="entry name" value="DEXDc"/>
    <property type="match status" value="1"/>
</dbReference>
<dbReference type="InterPro" id="IPR038257">
    <property type="entry name" value="CRISPR-assoc_Cas3_HD_sf"/>
</dbReference>
<evidence type="ECO:0000256" key="6">
    <source>
        <dbReference type="ARBA" id="ARBA00022801"/>
    </source>
</evidence>
<dbReference type="Proteomes" id="UP001597337">
    <property type="component" value="Unassembled WGS sequence"/>
</dbReference>
<proteinExistence type="inferred from homology"/>
<keyword evidence="9" id="KW-0051">Antiviral defense</keyword>
<evidence type="ECO:0000256" key="5">
    <source>
        <dbReference type="ARBA" id="ARBA00022741"/>
    </source>
</evidence>
<dbReference type="InterPro" id="IPR027417">
    <property type="entry name" value="P-loop_NTPase"/>
</dbReference>
<dbReference type="NCBIfam" id="TIGR01587">
    <property type="entry name" value="cas3_core"/>
    <property type="match status" value="1"/>
</dbReference>
<dbReference type="PANTHER" id="PTHR47963:SF9">
    <property type="entry name" value="CRISPR-ASSOCIATED ENDONUCLEASE_HELICASE CAS3"/>
    <property type="match status" value="1"/>
</dbReference>
<dbReference type="PANTHER" id="PTHR47963">
    <property type="entry name" value="DEAD-BOX ATP-DEPENDENT RNA HELICASE 47, MITOCHONDRIAL"/>
    <property type="match status" value="1"/>
</dbReference>
<dbReference type="InterPro" id="IPR006474">
    <property type="entry name" value="Helicase_Cas3_CRISPR-ass_core"/>
</dbReference>
<keyword evidence="5" id="KW-0547">Nucleotide-binding</keyword>
<dbReference type="PROSITE" id="PS51643">
    <property type="entry name" value="HD_CAS3"/>
    <property type="match status" value="1"/>
</dbReference>
<evidence type="ECO:0000256" key="1">
    <source>
        <dbReference type="ARBA" id="ARBA00006847"/>
    </source>
</evidence>
<dbReference type="EMBL" id="JBHUHX010000053">
    <property type="protein sequence ID" value="MFD2113753.1"/>
    <property type="molecule type" value="Genomic_DNA"/>
</dbReference>
<evidence type="ECO:0000256" key="3">
    <source>
        <dbReference type="ARBA" id="ARBA00022722"/>
    </source>
</evidence>
<protein>
    <submittedName>
        <fullName evidence="11">CRISPR-associated helicase Cas3</fullName>
    </submittedName>
</protein>
<keyword evidence="4" id="KW-0479">Metal-binding</keyword>
<sequence length="868" mass="94843">MEANTSSAFGKLGRNDAGTITAWHPLIDHLIDVAACFMRLCRCRSMHRALNQTAGRTLTATDLERLAVLVFLHDLGKANSGFQAKRWLKGAVPKGWPAYAGHGLEATKLFGEDDFLQTLVALLPIDAICTWGEATEPLLKASISHHGRPIIENAGDWNRAIWKPVIGTDGQSLYDPAPVIEQIGRHVTDLYPEAFAPGAPLPDAPAFGHLFAGLVQLADWLGSDTTFFPFSTPDEDRAQTAIDCAERAVMSLGLDTDDSRAALNACSPSFLQTFGNPPYPIQAAVDATDLGALVILESETGSGKTEAALWRFVHLFERGEVDSLYFALPTRVSASQVYERICNAVTDLWSTDPPLVVRALPGYAAADGREPQALPDFKVLWPDEPADEVAHRRWAAESPKRFLAAPIAVGTIDQALFAALQVRHAHLRHALLARSLLIVDEVHASDPYMTVLLEQLLRAHLGCGGHALLLSATLGSSARARYLALGHDSRLAPPAFQAACDTPYPALSDRLAMRAIASTARPKRVTWSLRDLIDDPEAIAGLAIDAASAGAKVLIVRNTVPAAVAVFQALEQRAPDLLFAVNGARTLHHSRFSREDRPLLDAAIQAQLGKDRPPGPRIVVGTQTLEQSLDLDADLLITDLCPMDVLLQRIGRLHRHPRPEEQRPEAYRLPQAWILTPPNHDLTPLLQTSRHGLGPFRDGDGIYPDLRTVEATRRLIVERPSITIPEDNRALVEGATHPDRLQDMESLGEDWKQLGQKIEGQTGAKRTIAHLHGLEIDKPFDQQQGFPTDLDIATRLGVRDRLLTFDPPPTGPFGQSLRHLPVRHFLVPKGLDPDAQPTAVEVQDGVILFSLESARFSYSRLGLEKIDG</sequence>
<dbReference type="InterPro" id="IPR014001">
    <property type="entry name" value="Helicase_ATP-bd"/>
</dbReference>
<dbReference type="NCBIfam" id="TIGR01596">
    <property type="entry name" value="cas3_HD"/>
    <property type="match status" value="1"/>
</dbReference>
<dbReference type="Gene3D" id="3.40.50.300">
    <property type="entry name" value="P-loop containing nucleotide triphosphate hydrolases"/>
    <property type="match status" value="2"/>
</dbReference>
<dbReference type="InterPro" id="IPR006483">
    <property type="entry name" value="CRISPR-assoc_Cas3_HD"/>
</dbReference>
<reference evidence="12" key="1">
    <citation type="journal article" date="2019" name="Int. J. Syst. Evol. Microbiol.">
        <title>The Global Catalogue of Microorganisms (GCM) 10K type strain sequencing project: providing services to taxonomists for standard genome sequencing and annotation.</title>
        <authorList>
            <consortium name="The Broad Institute Genomics Platform"/>
            <consortium name="The Broad Institute Genome Sequencing Center for Infectious Disease"/>
            <person name="Wu L."/>
            <person name="Ma J."/>
        </authorList>
    </citation>
    <scope>NUCLEOTIDE SEQUENCE [LARGE SCALE GENOMIC DNA]</scope>
    <source>
        <strain evidence="12">KACC 12597</strain>
    </source>
</reference>
<dbReference type="Pfam" id="PF18019">
    <property type="entry name" value="Cas3_HD"/>
    <property type="match status" value="1"/>
</dbReference>
<comment type="similarity">
    <text evidence="2">In the central section; belongs to the CRISPR-associated helicase Cas3 family.</text>
</comment>
<dbReference type="InterPro" id="IPR054712">
    <property type="entry name" value="Cas3-like_dom"/>
</dbReference>
<evidence type="ECO:0000256" key="2">
    <source>
        <dbReference type="ARBA" id="ARBA00009046"/>
    </source>
</evidence>
<evidence type="ECO:0000259" key="10">
    <source>
        <dbReference type="PROSITE" id="PS51643"/>
    </source>
</evidence>
<keyword evidence="7" id="KW-0347">Helicase</keyword>
<keyword evidence="12" id="KW-1185">Reference proteome</keyword>
<gene>
    <name evidence="11" type="primary">cas3</name>
    <name evidence="11" type="ORF">ACFSJC_18040</name>
</gene>
<dbReference type="Pfam" id="PF22590">
    <property type="entry name" value="Cas3-like_C_2"/>
    <property type="match status" value="1"/>
</dbReference>
<evidence type="ECO:0000256" key="8">
    <source>
        <dbReference type="ARBA" id="ARBA00022840"/>
    </source>
</evidence>
<accession>A0ABW4YDI3</accession>